<evidence type="ECO:0000313" key="3">
    <source>
        <dbReference type="Proteomes" id="UP000196435"/>
    </source>
</evidence>
<reference evidence="2" key="2">
    <citation type="submission" date="2016-12" db="EMBL/GenBank/DDBJ databases">
        <authorList>
            <person name="Song W.-J."/>
            <person name="Kurnit D.M."/>
        </authorList>
    </citation>
    <scope>NUCLEOTIDE SEQUENCE [LARGE SCALE GENOMIC DNA]</scope>
    <source>
        <strain evidence="2">HGB1681</strain>
    </source>
</reference>
<evidence type="ECO:0000313" key="1">
    <source>
        <dbReference type="EMBL" id="PHM37151.1"/>
    </source>
</evidence>
<reference evidence="3" key="1">
    <citation type="submission" date="2016-12" db="EMBL/GenBank/DDBJ databases">
        <authorList>
            <person name="Gaudriault S."/>
        </authorList>
    </citation>
    <scope>NUCLEOTIDE SEQUENCE [LARGE SCALE GENOMIC DNA]</scope>
    <source>
        <strain evidence="3">HGB1681 (deposited as PTA-6826 in the American Type Culture Collection)</strain>
    </source>
</reference>
<dbReference type="Proteomes" id="UP000196435">
    <property type="component" value="Unassembled WGS sequence"/>
</dbReference>
<dbReference type="AlphaFoldDB" id="A0A1N6N1X5"/>
<accession>A0A1N6N1X5</accession>
<evidence type="ECO:0000313" key="4">
    <source>
        <dbReference type="Proteomes" id="UP000224871"/>
    </source>
</evidence>
<dbReference type="Proteomes" id="UP000224871">
    <property type="component" value="Unassembled WGS sequence"/>
</dbReference>
<sequence>MKKKDYWLENVLDSFFAKERKKQLRKFWSNREPKSSITGQELDTVDVLNTFITVVHKASSREQVVKSPPPNAEIRRGYGKSLERAFLNN</sequence>
<evidence type="ECO:0000313" key="2">
    <source>
        <dbReference type="EMBL" id="SIP75067.1"/>
    </source>
</evidence>
<proteinExistence type="predicted"/>
<dbReference type="OrthoDB" id="6448151at2"/>
<organism evidence="2 3">
    <name type="scientific">Xenorhabdus innexi</name>
    <dbReference type="NCBI Taxonomy" id="290109"/>
    <lineage>
        <taxon>Bacteria</taxon>
        <taxon>Pseudomonadati</taxon>
        <taxon>Pseudomonadota</taxon>
        <taxon>Gammaproteobacteria</taxon>
        <taxon>Enterobacterales</taxon>
        <taxon>Morganellaceae</taxon>
        <taxon>Xenorhabdus</taxon>
    </lineage>
</organism>
<keyword evidence="4" id="KW-1185">Reference proteome</keyword>
<protein>
    <submittedName>
        <fullName evidence="2">Uncharacterized protein</fullName>
    </submittedName>
</protein>
<dbReference type="EMBL" id="FTLG01000237">
    <property type="protein sequence ID" value="SIP75067.1"/>
    <property type="molecule type" value="Genomic_DNA"/>
</dbReference>
<dbReference type="RefSeq" id="WP_086954347.1">
    <property type="nucleotide sequence ID" value="NZ_CAWNQC010000292.1"/>
</dbReference>
<gene>
    <name evidence="1" type="ORF">Xinn_01118</name>
    <name evidence="2" type="ORF">XIS1_900102</name>
</gene>
<name>A0A1N6N1X5_9GAMM</name>
<dbReference type="EMBL" id="NIBU01000009">
    <property type="protein sequence ID" value="PHM37151.1"/>
    <property type="molecule type" value="Genomic_DNA"/>
</dbReference>
<reference evidence="1 4" key="3">
    <citation type="journal article" date="2017" name="Nat. Microbiol.">
        <title>Natural product diversity associated with the nematode symbionts Photorhabdus and Xenorhabdus.</title>
        <authorList>
            <person name="Tobias N.J."/>
            <person name="Wolff H."/>
            <person name="Djahanschiri B."/>
            <person name="Grundmann F."/>
            <person name="Kronenwerth M."/>
            <person name="Shi Y.M."/>
            <person name="Simonyi S."/>
            <person name="Grun P."/>
            <person name="Shapiro-Ilan D."/>
            <person name="Pidot S.J."/>
            <person name="Stinear T.P."/>
            <person name="Ebersberger I."/>
            <person name="Bode H.B."/>
        </authorList>
    </citation>
    <scope>NUCLEOTIDE SEQUENCE [LARGE SCALE GENOMIC DNA]</scope>
    <source>
        <strain evidence="1 4">DSM 16336</strain>
    </source>
</reference>